<dbReference type="NCBIfam" id="TIGR00182">
    <property type="entry name" value="plsX"/>
    <property type="match status" value="1"/>
</dbReference>
<dbReference type="EC" id="2.3.1.274" evidence="8 10"/>
<evidence type="ECO:0000256" key="5">
    <source>
        <dbReference type="ARBA" id="ARBA00023098"/>
    </source>
</evidence>
<dbReference type="PANTHER" id="PTHR30100">
    <property type="entry name" value="FATTY ACID/PHOSPHOLIPID SYNTHESIS PROTEIN PLSX"/>
    <property type="match status" value="1"/>
</dbReference>
<keyword evidence="11" id="KW-0012">Acyltransferase</keyword>
<dbReference type="HAMAP" id="MF_00019">
    <property type="entry name" value="PlsX"/>
    <property type="match status" value="1"/>
</dbReference>
<evidence type="ECO:0000256" key="1">
    <source>
        <dbReference type="ARBA" id="ARBA00001232"/>
    </source>
</evidence>
<keyword evidence="6 10" id="KW-0594">Phospholipid biosynthesis</keyword>
<evidence type="ECO:0000256" key="9">
    <source>
        <dbReference type="ARBA" id="ARBA00046608"/>
    </source>
</evidence>
<dbReference type="GO" id="GO:0043811">
    <property type="term" value="F:phosphate:acyl-[acyl carrier protein] acyltransferase activity"/>
    <property type="evidence" value="ECO:0007669"/>
    <property type="project" value="UniProtKB-UniRule"/>
</dbReference>
<keyword evidence="3 10" id="KW-0444">Lipid biosynthesis</keyword>
<comment type="pathway">
    <text evidence="10">Lipid metabolism; phospholipid metabolism.</text>
</comment>
<comment type="caution">
    <text evidence="11">The sequence shown here is derived from an EMBL/GenBank/DDBJ whole genome shotgun (WGS) entry which is preliminary data.</text>
</comment>
<evidence type="ECO:0000256" key="7">
    <source>
        <dbReference type="ARBA" id="ARBA00023264"/>
    </source>
</evidence>
<comment type="function">
    <text evidence="10">Catalyzes the reversible formation of acyl-phosphate (acyl-PO(4)) from acyl-[acyl-carrier-protein] (acyl-ACP). This enzyme utilizes acyl-ACP as fatty acyl donor, but not acyl-CoA.</text>
</comment>
<dbReference type="AlphaFoldDB" id="A0A9D1NGW6"/>
<reference evidence="11" key="2">
    <citation type="journal article" date="2021" name="PeerJ">
        <title>Extensive microbial diversity within the chicken gut microbiome revealed by metagenomics and culture.</title>
        <authorList>
            <person name="Gilroy R."/>
            <person name="Ravi A."/>
            <person name="Getino M."/>
            <person name="Pursley I."/>
            <person name="Horton D.L."/>
            <person name="Alikhan N.F."/>
            <person name="Baker D."/>
            <person name="Gharbi K."/>
            <person name="Hall N."/>
            <person name="Watson M."/>
            <person name="Adriaenssens E.M."/>
            <person name="Foster-Nyarko E."/>
            <person name="Jarju S."/>
            <person name="Secka A."/>
            <person name="Antonio M."/>
            <person name="Oren A."/>
            <person name="Chaudhuri R.R."/>
            <person name="La Ragione R."/>
            <person name="Hildebrand F."/>
            <person name="Pallen M.J."/>
        </authorList>
    </citation>
    <scope>NUCLEOTIDE SEQUENCE</scope>
    <source>
        <strain evidence="11">4920</strain>
    </source>
</reference>
<dbReference type="PIRSF" id="PIRSF002465">
    <property type="entry name" value="Phsphlp_syn_PlsX"/>
    <property type="match status" value="1"/>
</dbReference>
<keyword evidence="5 10" id="KW-0443">Lipid metabolism</keyword>
<comment type="catalytic activity">
    <reaction evidence="1 10">
        <text>a fatty acyl-[ACP] + phosphate = an acyl phosphate + holo-[ACP]</text>
        <dbReference type="Rhea" id="RHEA:42292"/>
        <dbReference type="Rhea" id="RHEA-COMP:9685"/>
        <dbReference type="Rhea" id="RHEA-COMP:14125"/>
        <dbReference type="ChEBI" id="CHEBI:43474"/>
        <dbReference type="ChEBI" id="CHEBI:59918"/>
        <dbReference type="ChEBI" id="CHEBI:64479"/>
        <dbReference type="ChEBI" id="CHEBI:138651"/>
        <dbReference type="EC" id="2.3.1.274"/>
    </reaction>
</comment>
<organism evidence="11 12">
    <name type="scientific">Candidatus Aphodoplasma excrementigallinarum</name>
    <dbReference type="NCBI Taxonomy" id="2840673"/>
    <lineage>
        <taxon>Bacteria</taxon>
        <taxon>Bacillati</taxon>
        <taxon>Bacillota</taxon>
        <taxon>Clostridia</taxon>
        <taxon>Eubacteriales</taxon>
        <taxon>Candidatus Aphodoplasma</taxon>
    </lineage>
</organism>
<dbReference type="GO" id="GO:0008654">
    <property type="term" value="P:phospholipid biosynthetic process"/>
    <property type="evidence" value="ECO:0007669"/>
    <property type="project" value="UniProtKB-KW"/>
</dbReference>
<dbReference type="InterPro" id="IPR012281">
    <property type="entry name" value="Phospholipid_synth_PlsX-like"/>
</dbReference>
<evidence type="ECO:0000313" key="12">
    <source>
        <dbReference type="Proteomes" id="UP000886743"/>
    </source>
</evidence>
<name>A0A9D1NGW6_9FIRM</name>
<dbReference type="GO" id="GO:0005737">
    <property type="term" value="C:cytoplasm"/>
    <property type="evidence" value="ECO:0007669"/>
    <property type="project" value="UniProtKB-SubCell"/>
</dbReference>
<evidence type="ECO:0000256" key="8">
    <source>
        <dbReference type="ARBA" id="ARBA00024069"/>
    </source>
</evidence>
<keyword evidence="2 10" id="KW-0963">Cytoplasm</keyword>
<reference evidence="11" key="1">
    <citation type="submission" date="2020-10" db="EMBL/GenBank/DDBJ databases">
        <authorList>
            <person name="Gilroy R."/>
        </authorList>
    </citation>
    <scope>NUCLEOTIDE SEQUENCE</scope>
    <source>
        <strain evidence="11">4920</strain>
    </source>
</reference>
<protein>
    <recommendedName>
        <fullName evidence="8 10">Phosphate acyltransferase</fullName>
        <ecNumber evidence="8 10">2.3.1.274</ecNumber>
    </recommendedName>
    <alternativeName>
        <fullName evidence="10">Acyl-ACP phosphotransacylase</fullName>
    </alternativeName>
    <alternativeName>
        <fullName evidence="10">Acyl-[acyl-carrier-protein]--phosphate acyltransferase</fullName>
    </alternativeName>
    <alternativeName>
        <fullName evidence="10">Phosphate-acyl-ACP acyltransferase</fullName>
    </alternativeName>
</protein>
<keyword evidence="7 10" id="KW-1208">Phospholipid metabolism</keyword>
<sequence length="338" mass="35690">MRIIVDAMGGDYAPGPQVEGSVRAVQELGVEIVLVGKQDILQKKLDETGYTGNQITIRDAADIITNDDEPAKALRRKKDASIVVAANMLKNGEGDGLVSTGATGGVLAAGLLIVGRIEGVARPALAPVLPTDKGPALLVDGGANADCKALNLLQFGIMGSAYANNVLGMKNARVALVNIGAEEHKGNDVTRAAYEMLKKAPVNFTGNIEGRDIMDGAADVIVCDGFVGNVILKLTEGLAATLLRNIKTMFMKNFATKLCALGMKGPFSEFKKKMDYTEYGGALLLGLKHPVIKGHGSSDAKAVFSAIRQAQKFVSAGVVEKIKEDLEKMEETQYGIES</sequence>
<evidence type="ECO:0000256" key="6">
    <source>
        <dbReference type="ARBA" id="ARBA00023209"/>
    </source>
</evidence>
<proteinExistence type="inferred from homology"/>
<dbReference type="EMBL" id="DVOF01000142">
    <property type="protein sequence ID" value="HIV02912.1"/>
    <property type="molecule type" value="Genomic_DNA"/>
</dbReference>
<dbReference type="Gene3D" id="3.40.718.10">
    <property type="entry name" value="Isopropylmalate Dehydrogenase"/>
    <property type="match status" value="1"/>
</dbReference>
<keyword evidence="4 10" id="KW-0808">Transferase</keyword>
<evidence type="ECO:0000256" key="2">
    <source>
        <dbReference type="ARBA" id="ARBA00022490"/>
    </source>
</evidence>
<evidence type="ECO:0000256" key="10">
    <source>
        <dbReference type="HAMAP-Rule" id="MF_00019"/>
    </source>
</evidence>
<comment type="subcellular location">
    <subcellularLocation>
        <location evidence="10">Cytoplasm</location>
    </subcellularLocation>
    <text evidence="10">Associated with the membrane possibly through PlsY.</text>
</comment>
<accession>A0A9D1NGW6</accession>
<comment type="subunit">
    <text evidence="9 10">Homodimer. Probably interacts with PlsY.</text>
</comment>
<comment type="similarity">
    <text evidence="10">Belongs to the PlsX family.</text>
</comment>
<dbReference type="Pfam" id="PF02504">
    <property type="entry name" value="FA_synthesis"/>
    <property type="match status" value="1"/>
</dbReference>
<evidence type="ECO:0000256" key="4">
    <source>
        <dbReference type="ARBA" id="ARBA00022679"/>
    </source>
</evidence>
<dbReference type="InterPro" id="IPR003664">
    <property type="entry name" value="FA_synthesis"/>
</dbReference>
<gene>
    <name evidence="10 11" type="primary">plsX</name>
    <name evidence="11" type="ORF">IAC74_05000</name>
</gene>
<evidence type="ECO:0000256" key="3">
    <source>
        <dbReference type="ARBA" id="ARBA00022516"/>
    </source>
</evidence>
<dbReference type="SUPFAM" id="SSF53659">
    <property type="entry name" value="Isocitrate/Isopropylmalate dehydrogenase-like"/>
    <property type="match status" value="1"/>
</dbReference>
<dbReference type="PANTHER" id="PTHR30100:SF1">
    <property type="entry name" value="PHOSPHATE ACYLTRANSFERASE"/>
    <property type="match status" value="1"/>
</dbReference>
<evidence type="ECO:0000313" key="11">
    <source>
        <dbReference type="EMBL" id="HIV02912.1"/>
    </source>
</evidence>
<dbReference type="GO" id="GO:0006633">
    <property type="term" value="P:fatty acid biosynthetic process"/>
    <property type="evidence" value="ECO:0007669"/>
    <property type="project" value="UniProtKB-UniRule"/>
</dbReference>
<dbReference type="Proteomes" id="UP000886743">
    <property type="component" value="Unassembled WGS sequence"/>
</dbReference>